<dbReference type="GO" id="GO:0050660">
    <property type="term" value="F:flavin adenine dinucleotide binding"/>
    <property type="evidence" value="ECO:0007669"/>
    <property type="project" value="TreeGrafter"/>
</dbReference>
<evidence type="ECO:0000313" key="7">
    <source>
        <dbReference type="EMBL" id="TBU54470.1"/>
    </source>
</evidence>
<organism evidence="7 8">
    <name type="scientific">Dichomitus squalens</name>
    <dbReference type="NCBI Taxonomy" id="114155"/>
    <lineage>
        <taxon>Eukaryota</taxon>
        <taxon>Fungi</taxon>
        <taxon>Dikarya</taxon>
        <taxon>Basidiomycota</taxon>
        <taxon>Agaricomycotina</taxon>
        <taxon>Agaricomycetes</taxon>
        <taxon>Polyporales</taxon>
        <taxon>Polyporaceae</taxon>
        <taxon>Dichomitus</taxon>
    </lineage>
</organism>
<dbReference type="InterPro" id="IPR023753">
    <property type="entry name" value="FAD/NAD-binding_dom"/>
</dbReference>
<dbReference type="GO" id="GO:0005737">
    <property type="term" value="C:cytoplasm"/>
    <property type="evidence" value="ECO:0007669"/>
    <property type="project" value="TreeGrafter"/>
</dbReference>
<name>A0A4Q9PK10_9APHY</name>
<dbReference type="PRINTS" id="PR00368">
    <property type="entry name" value="FADPNR"/>
</dbReference>
<keyword evidence="5" id="KW-0812">Transmembrane</keyword>
<accession>A0A4Q9PK10</accession>
<evidence type="ECO:0000256" key="2">
    <source>
        <dbReference type="ARBA" id="ARBA00022630"/>
    </source>
</evidence>
<dbReference type="EMBL" id="ML145188">
    <property type="protein sequence ID" value="TBU54470.1"/>
    <property type="molecule type" value="Genomic_DNA"/>
</dbReference>
<keyword evidence="4" id="KW-0560">Oxidoreductase</keyword>
<dbReference type="Pfam" id="PF07992">
    <property type="entry name" value="Pyr_redox_2"/>
    <property type="match status" value="1"/>
</dbReference>
<evidence type="ECO:0000256" key="3">
    <source>
        <dbReference type="ARBA" id="ARBA00022827"/>
    </source>
</evidence>
<evidence type="ECO:0000256" key="5">
    <source>
        <dbReference type="SAM" id="Phobius"/>
    </source>
</evidence>
<protein>
    <submittedName>
        <fullName evidence="7">FAD/NAD(P)-binding domain-containing protein</fullName>
    </submittedName>
</protein>
<feature type="transmembrane region" description="Helical" evidence="5">
    <location>
        <begin position="376"/>
        <end position="393"/>
    </location>
</feature>
<keyword evidence="5" id="KW-0472">Membrane</keyword>
<gene>
    <name evidence="7" type="ORF">BD310DRAFT_935849</name>
</gene>
<dbReference type="PRINTS" id="PR00469">
    <property type="entry name" value="PNDRDTASEII"/>
</dbReference>
<evidence type="ECO:0000256" key="4">
    <source>
        <dbReference type="ARBA" id="ARBA00023002"/>
    </source>
</evidence>
<evidence type="ECO:0000256" key="1">
    <source>
        <dbReference type="ARBA" id="ARBA00006442"/>
    </source>
</evidence>
<evidence type="ECO:0000313" key="8">
    <source>
        <dbReference type="Proteomes" id="UP000292082"/>
    </source>
</evidence>
<keyword evidence="2" id="KW-0285">Flavoprotein</keyword>
<keyword evidence="8" id="KW-1185">Reference proteome</keyword>
<feature type="domain" description="FAD/NAD(P)-binding" evidence="6">
    <location>
        <begin position="45"/>
        <end position="336"/>
    </location>
</feature>
<comment type="similarity">
    <text evidence="1">Belongs to the FAD-dependent oxidoreductase family.</text>
</comment>
<dbReference type="STRING" id="114155.A0A4Q9PK10"/>
<keyword evidence="3" id="KW-0274">FAD</keyword>
<reference evidence="7 8" key="1">
    <citation type="submission" date="2019-01" db="EMBL/GenBank/DDBJ databases">
        <title>Draft genome sequences of three monokaryotic isolates of the white-rot basidiomycete fungus Dichomitus squalens.</title>
        <authorList>
            <consortium name="DOE Joint Genome Institute"/>
            <person name="Lopez S.C."/>
            <person name="Andreopoulos B."/>
            <person name="Pangilinan J."/>
            <person name="Lipzen A."/>
            <person name="Riley R."/>
            <person name="Ahrendt S."/>
            <person name="Ng V."/>
            <person name="Barry K."/>
            <person name="Daum C."/>
            <person name="Grigoriev I.V."/>
            <person name="Hilden K.S."/>
            <person name="Makela M.R."/>
            <person name="de Vries R.P."/>
        </authorList>
    </citation>
    <scope>NUCLEOTIDE SEQUENCE [LARGE SCALE GENOMIC DNA]</scope>
    <source>
        <strain evidence="7 8">CBS 464.89</strain>
    </source>
</reference>
<dbReference type="Proteomes" id="UP000292082">
    <property type="component" value="Unassembled WGS sequence"/>
</dbReference>
<dbReference type="PANTHER" id="PTHR43735">
    <property type="entry name" value="APOPTOSIS-INDUCING FACTOR 1"/>
    <property type="match status" value="1"/>
</dbReference>
<dbReference type="SUPFAM" id="SSF51905">
    <property type="entry name" value="FAD/NAD(P)-binding domain"/>
    <property type="match status" value="1"/>
</dbReference>
<dbReference type="GO" id="GO:0004174">
    <property type="term" value="F:electron-transferring-flavoprotein dehydrogenase activity"/>
    <property type="evidence" value="ECO:0007669"/>
    <property type="project" value="TreeGrafter"/>
</dbReference>
<keyword evidence="5" id="KW-1133">Transmembrane helix</keyword>
<dbReference type="InterPro" id="IPR036188">
    <property type="entry name" value="FAD/NAD-bd_sf"/>
</dbReference>
<evidence type="ECO:0000259" key="6">
    <source>
        <dbReference type="Pfam" id="PF07992"/>
    </source>
</evidence>
<dbReference type="AlphaFoldDB" id="A0A4Q9PK10"/>
<dbReference type="PANTHER" id="PTHR43735:SF3">
    <property type="entry name" value="FERROPTOSIS SUPPRESSOR PROTEIN 1"/>
    <property type="match status" value="1"/>
</dbReference>
<proteinExistence type="inferred from homology"/>
<dbReference type="Gene3D" id="3.50.50.100">
    <property type="match status" value="1"/>
</dbReference>
<sequence>MPSDDTTPVSKPTSLSLWAWFTSLFTTISRPQHSYDMVEKSGKKNVVVIGGGFAGGTAARELSKKLSASQYNIILIDARPFYTHLPALARIAVSAEDQLEEKALFGFEKLFHNGNGTFKQGKVVSIAEAAPGKGGEVVLESGERVSYSALLIATGAIWPEIIQLPETNSATKSHISTWRNKVEKANHVVIVGGGAVGIELAGEIKYAYPKKKVTIIHRDSQLLNAVYPAKYRKDIERRVRSRNIELLLGDSIDLPPSENVNGISTRNGKSLPDVDLVIQAFGSKPATSFISSLGSDVLTSSGTVRVNEFLEVVGHAGVFAGGDIIDWEEQKQAAKAGGHAAIIVANIISFLQGQPLKKAYKGSPELILIPLGKSGGSAYLGFLWGIILGDWFAKMMKGKDLMVGMARGQRGL</sequence>